<keyword evidence="2" id="KW-0812">Transmembrane</keyword>
<evidence type="ECO:0000313" key="3">
    <source>
        <dbReference type="EMBL" id="KTR52334.1"/>
    </source>
</evidence>
<keyword evidence="2" id="KW-1133">Transmembrane helix</keyword>
<dbReference type="AlphaFoldDB" id="A0A147DRI8"/>
<feature type="transmembrane region" description="Helical" evidence="2">
    <location>
        <begin position="100"/>
        <end position="122"/>
    </location>
</feature>
<comment type="caution">
    <text evidence="3">The sequence shown here is derived from an EMBL/GenBank/DDBJ whole genome shotgun (WGS) entry which is preliminary data.</text>
</comment>
<evidence type="ECO:0000313" key="4">
    <source>
        <dbReference type="Proteomes" id="UP000072763"/>
    </source>
</evidence>
<organism evidence="3 4">
    <name type="scientific">Curtobacterium oceanosedimentum</name>
    <dbReference type="NCBI Taxonomy" id="465820"/>
    <lineage>
        <taxon>Bacteria</taxon>
        <taxon>Bacillati</taxon>
        <taxon>Actinomycetota</taxon>
        <taxon>Actinomycetes</taxon>
        <taxon>Micrococcales</taxon>
        <taxon>Microbacteriaceae</taxon>
        <taxon>Curtobacterium</taxon>
    </lineage>
</organism>
<proteinExistence type="predicted"/>
<feature type="region of interest" description="Disordered" evidence="1">
    <location>
        <begin position="133"/>
        <end position="154"/>
    </location>
</feature>
<feature type="compositionally biased region" description="Polar residues" evidence="1">
    <location>
        <begin position="360"/>
        <end position="373"/>
    </location>
</feature>
<feature type="compositionally biased region" description="Pro residues" evidence="1">
    <location>
        <begin position="136"/>
        <end position="145"/>
    </location>
</feature>
<reference evidence="3 4" key="1">
    <citation type="journal article" date="2016" name="Front. Microbiol.">
        <title>Genomic Resource of Rice Seed Associated Bacteria.</title>
        <authorList>
            <person name="Midha S."/>
            <person name="Bansal K."/>
            <person name="Sharma S."/>
            <person name="Kumar N."/>
            <person name="Patil P.P."/>
            <person name="Chaudhry V."/>
            <person name="Patil P.B."/>
        </authorList>
    </citation>
    <scope>NUCLEOTIDE SEQUENCE [LARGE SCALE GENOMIC DNA]</scope>
    <source>
        <strain evidence="3 4">NS359</strain>
    </source>
</reference>
<gene>
    <name evidence="3" type="ORF">NS359_06585</name>
</gene>
<name>A0A147DRI8_9MICO</name>
<dbReference type="Proteomes" id="UP000072763">
    <property type="component" value="Unassembled WGS sequence"/>
</dbReference>
<sequence length="373" mass="39071">MRVMRAQMPSRRPIEVARWVGLGLVVAGVLLSVVGSGVVALLGALPIVAGGALYVVATVRWWDRAVDTALVIGARDDRSARSAGRRPTVFVTDVRSARRVALWLAAVLPALALVAGIGSWAIPALEPTSAPAIPAAAPPSTPSPTPATAAPRGARGLPVAPFTVEDGAVRIAQIDDEDAWAAVCEAAMGDSDCQAWGVASTIECDLQMTISFASTETGPVTRTQERSVRVRPGTPAYLASVAAEPWSGIEAARCQPRPEIDDHVATWFATQDYEAQPEGCWSLGCIGFDVIPERDCPAADVQYSVFDDYGRLGNPHDLVVPVELHADELVTVWAGGVESFAGDAVLTRISCPGADDDRTTSAASSRKQASGSP</sequence>
<keyword evidence="2" id="KW-0472">Membrane</keyword>
<dbReference type="PATRIC" id="fig|465820.4.peg.1392"/>
<feature type="region of interest" description="Disordered" evidence="1">
    <location>
        <begin position="354"/>
        <end position="373"/>
    </location>
</feature>
<evidence type="ECO:0000256" key="1">
    <source>
        <dbReference type="SAM" id="MobiDB-lite"/>
    </source>
</evidence>
<feature type="transmembrane region" description="Helical" evidence="2">
    <location>
        <begin position="16"/>
        <end position="34"/>
    </location>
</feature>
<evidence type="ECO:0000256" key="2">
    <source>
        <dbReference type="SAM" id="Phobius"/>
    </source>
</evidence>
<feature type="transmembrane region" description="Helical" evidence="2">
    <location>
        <begin position="40"/>
        <end position="62"/>
    </location>
</feature>
<protein>
    <submittedName>
        <fullName evidence="3">Uncharacterized protein</fullName>
    </submittedName>
</protein>
<dbReference type="EMBL" id="LDRC01000032">
    <property type="protein sequence ID" value="KTR52334.1"/>
    <property type="molecule type" value="Genomic_DNA"/>
</dbReference>
<accession>A0A147DRI8</accession>